<feature type="signal peptide" evidence="1">
    <location>
        <begin position="1"/>
        <end position="36"/>
    </location>
</feature>
<dbReference type="AlphaFoldDB" id="A0A918H6I9"/>
<dbReference type="EMBL" id="BMQQ01000011">
    <property type="protein sequence ID" value="GGT36904.1"/>
    <property type="molecule type" value="Genomic_DNA"/>
</dbReference>
<reference evidence="2" key="1">
    <citation type="journal article" date="2014" name="Int. J. Syst. Evol. Microbiol.">
        <title>Complete genome sequence of Corynebacterium casei LMG S-19264T (=DSM 44701T), isolated from a smear-ripened cheese.</title>
        <authorList>
            <consortium name="US DOE Joint Genome Institute (JGI-PGF)"/>
            <person name="Walter F."/>
            <person name="Albersmeier A."/>
            <person name="Kalinowski J."/>
            <person name="Ruckert C."/>
        </authorList>
    </citation>
    <scope>NUCLEOTIDE SEQUENCE</scope>
    <source>
        <strain evidence="2">JCM 3172</strain>
    </source>
</reference>
<organism evidence="2 3">
    <name type="scientific">Streptomyces purpureus</name>
    <dbReference type="NCBI Taxonomy" id="1951"/>
    <lineage>
        <taxon>Bacteria</taxon>
        <taxon>Bacillati</taxon>
        <taxon>Actinomycetota</taxon>
        <taxon>Actinomycetes</taxon>
        <taxon>Kitasatosporales</taxon>
        <taxon>Streptomycetaceae</taxon>
        <taxon>Streptomyces</taxon>
    </lineage>
</organism>
<proteinExistence type="predicted"/>
<comment type="caution">
    <text evidence="2">The sequence shown here is derived from an EMBL/GenBank/DDBJ whole genome shotgun (WGS) entry which is preliminary data.</text>
</comment>
<sequence>MRNTGISGIARIGATGALASALAAAAVLIAPAGAQATEGPAAPAQATAAPAGATLATGERLELTPGAKKGAAPDFRVLPAPGAEQPGRYAFAHTGGELEVQPHGRKQPVPSTTVKTGVASTSAAPAESFAGTSNQSVTFSVANTTAAAGSLMRVFNLSTWMSYEVDTDQYDLTGKASLPAGTYLALISYSSPQDPSYLLAKGFTVGSAPVSVVFDQAAAKEVGIVPDDPTARRASASVWLTTPKGATFGDAGGRGRTFVTPLSVTGVKVVVHEMLTKNGPATYKPTPYLYDLVHTFERTVPTTAMVKVATSSLAKTTTTLRAQAGDQTGTLHSYPKLPEVSPQTWAPLYMPSTITEYVTPGLTFGRFGPHGLTLADRTLTGTGAPETIGRAPFGPNSSQYGTDRTRYLMWIREPNSVGDADGNDGSPGGYHSMKLTSRGTVLGEQRNIPTSQSFASVTVPEEPTPYQLVHDVTRRARLSTRVTREWTFTSDGYSNTTPVGERINDLVDVTFDTTGLDIRNTAGTAPVTISAKAASRDANATATLTGLEYSLDDGATWTAVTVPGTEVSASAEVTVPATARFVSLRASGKDSNGATNRSTVIRAFAGPASTTLPSEQAGATTLTGLSVNGGKPIVLDGSYGLNWLEAEGKFTASDPAGIRRAGMYLYRGSYERPTGVVDMYSTGCTKTDAATSTCTFTTMLAPAELADNTLAGTWNVAAFAESLDGTSFVDNHAAGTVRIMRPTALTTDAGPEPVARGGKLTVTGTLTVSDWLTGKKVPYAGRPVTLEFKKAGTTTWSKVRTITTPSTGKVTTTLAAWHDGYWRLTSPATDTTTAVAGPADYVDVR</sequence>
<evidence type="ECO:0000313" key="2">
    <source>
        <dbReference type="EMBL" id="GGT36904.1"/>
    </source>
</evidence>
<dbReference type="Proteomes" id="UP000619486">
    <property type="component" value="Unassembled WGS sequence"/>
</dbReference>
<evidence type="ECO:0000256" key="1">
    <source>
        <dbReference type="SAM" id="SignalP"/>
    </source>
</evidence>
<feature type="chain" id="PRO_5036813329" evidence="1">
    <location>
        <begin position="37"/>
        <end position="845"/>
    </location>
</feature>
<keyword evidence="1" id="KW-0732">Signal</keyword>
<name>A0A918H6I9_9ACTN</name>
<reference evidence="2" key="2">
    <citation type="submission" date="2020-09" db="EMBL/GenBank/DDBJ databases">
        <authorList>
            <person name="Sun Q."/>
            <person name="Ohkuma M."/>
        </authorList>
    </citation>
    <scope>NUCLEOTIDE SEQUENCE</scope>
    <source>
        <strain evidence="2">JCM 3172</strain>
    </source>
</reference>
<protein>
    <submittedName>
        <fullName evidence="2">Uncharacterized protein</fullName>
    </submittedName>
</protein>
<evidence type="ECO:0000313" key="3">
    <source>
        <dbReference type="Proteomes" id="UP000619486"/>
    </source>
</evidence>
<gene>
    <name evidence="2" type="ORF">GCM10014713_33320</name>
</gene>
<dbReference type="RefSeq" id="WP_189202330.1">
    <property type="nucleotide sequence ID" value="NZ_BMQQ01000011.1"/>
</dbReference>
<accession>A0A918H6I9</accession>
<keyword evidence="3" id="KW-1185">Reference proteome</keyword>